<dbReference type="GO" id="GO:0008410">
    <property type="term" value="F:CoA-transferase activity"/>
    <property type="evidence" value="ECO:0007669"/>
    <property type="project" value="TreeGrafter"/>
</dbReference>
<dbReference type="PANTHER" id="PTHR48207">
    <property type="entry name" value="SUCCINATE--HYDROXYMETHYLGLUTARATE COA-TRANSFERASE"/>
    <property type="match status" value="1"/>
</dbReference>
<dbReference type="Proteomes" id="UP000065151">
    <property type="component" value="Chromosome"/>
</dbReference>
<dbReference type="Gene3D" id="3.30.1540.10">
    <property type="entry name" value="formyl-coa transferase, domain 3"/>
    <property type="match status" value="1"/>
</dbReference>
<dbReference type="InterPro" id="IPR003673">
    <property type="entry name" value="CoA-Trfase_fam_III"/>
</dbReference>
<evidence type="ECO:0000313" key="2">
    <source>
        <dbReference type="EMBL" id="ALV40019.1"/>
    </source>
</evidence>
<dbReference type="STRING" id="121292.AU252_01590"/>
<evidence type="ECO:0000256" key="1">
    <source>
        <dbReference type="ARBA" id="ARBA00022679"/>
    </source>
</evidence>
<dbReference type="SUPFAM" id="SSF89796">
    <property type="entry name" value="CoA-transferase family III (CaiB/BaiF)"/>
    <property type="match status" value="1"/>
</dbReference>
<dbReference type="InterPro" id="IPR050483">
    <property type="entry name" value="CoA-transferase_III_domain"/>
</dbReference>
<dbReference type="PANTHER" id="PTHR48207:SF3">
    <property type="entry name" value="SUCCINATE--HYDROXYMETHYLGLUTARATE COA-TRANSFERASE"/>
    <property type="match status" value="1"/>
</dbReference>
<evidence type="ECO:0008006" key="4">
    <source>
        <dbReference type="Google" id="ProtNLM"/>
    </source>
</evidence>
<dbReference type="Pfam" id="PF02515">
    <property type="entry name" value="CoA_transf_3"/>
    <property type="match status" value="1"/>
</dbReference>
<proteinExistence type="predicted"/>
<accession>A0A0U3P741</accession>
<dbReference type="InterPro" id="IPR023606">
    <property type="entry name" value="CoA-Trfase_III_dom_1_sf"/>
</dbReference>
<dbReference type="KEGG" id="psul:AU252_01590"/>
<dbReference type="InterPro" id="IPR044855">
    <property type="entry name" value="CoA-Trfase_III_dom3_sf"/>
</dbReference>
<gene>
    <name evidence="2" type="ORF">AU252_01590</name>
</gene>
<protein>
    <recommendedName>
        <fullName evidence="4">Carnitine dehydratase</fullName>
    </recommendedName>
</protein>
<keyword evidence="1" id="KW-0808">Transferase</keyword>
<sequence length="393" mass="42289">MNEQRGALTGVRVLELSGGIASSFAARILGDFGAEVIKVEPLAGDELRKHAPFMDTADGAPSDVSALFTYLNWNKRSVVVDSENDPAALQHLLSRADIVILGDDKPSIAGWTIVPSELHADIPELTVLCITPFGLNGPQSDWSSSELILQAMSGLMAISGSSEREPLMRGLRQSNYTAGINAAYLALASYFSSLTKGTGALIDLAIRDVLSSELVFNQPTYAFLGAIQARQSEFKDPLTYGEPLLASDAYVTLQTSALIPVSAFAEILGDERLKDARFATAEDRLQHVKDLINILEEAITGWEGRALFQQASDAGLLAGFVQTAQHLLDCPQLQARQVWAEVPNSRAADGQPWKLPAGMVSLSRTPVKIRSWAPELGQDTITEMASLPVGSVR</sequence>
<evidence type="ECO:0000313" key="3">
    <source>
        <dbReference type="Proteomes" id="UP000065151"/>
    </source>
</evidence>
<organism evidence="2">
    <name type="scientific">Pseudarthrobacter sulfonivorans</name>
    <dbReference type="NCBI Taxonomy" id="121292"/>
    <lineage>
        <taxon>Bacteria</taxon>
        <taxon>Bacillati</taxon>
        <taxon>Actinomycetota</taxon>
        <taxon>Actinomycetes</taxon>
        <taxon>Micrococcales</taxon>
        <taxon>Micrococcaceae</taxon>
        <taxon>Pseudarthrobacter</taxon>
    </lineage>
</organism>
<name>A0A0U3P741_9MICC</name>
<reference evidence="2 3" key="1">
    <citation type="submission" date="2015-12" db="EMBL/GenBank/DDBJ databases">
        <authorList>
            <person name="Shamseldin A."/>
            <person name="Moawad H."/>
            <person name="Abd El-Rahim W.M."/>
            <person name="Sadowsky M.J."/>
        </authorList>
    </citation>
    <scope>NUCLEOTIDE SEQUENCE [LARGE SCALE GENOMIC DNA]</scope>
    <source>
        <strain evidence="2 3">Ar51</strain>
    </source>
</reference>
<dbReference type="EMBL" id="CP013747">
    <property type="protein sequence ID" value="ALV40019.1"/>
    <property type="molecule type" value="Genomic_DNA"/>
</dbReference>
<dbReference type="AlphaFoldDB" id="A0A0U3P741"/>
<dbReference type="RefSeq" id="WP_058929229.1">
    <property type="nucleotide sequence ID" value="NZ_CP013747.1"/>
</dbReference>
<dbReference type="Gene3D" id="3.40.50.10540">
    <property type="entry name" value="Crotonobetainyl-coa:carnitine coa-transferase, domain 1"/>
    <property type="match status" value="1"/>
</dbReference>